<keyword evidence="3 6" id="KW-0645">Protease</keyword>
<keyword evidence="9" id="KW-1185">Reference proteome</keyword>
<dbReference type="GO" id="GO:0005615">
    <property type="term" value="C:extracellular space"/>
    <property type="evidence" value="ECO:0007669"/>
    <property type="project" value="TreeGrafter"/>
</dbReference>
<dbReference type="InterPro" id="IPR043504">
    <property type="entry name" value="Peptidase_S1_PA_chymotrypsin"/>
</dbReference>
<organism evidence="8 9">
    <name type="scientific">Sphingomonas cremea</name>
    <dbReference type="NCBI Taxonomy" id="2904799"/>
    <lineage>
        <taxon>Bacteria</taxon>
        <taxon>Pseudomonadati</taxon>
        <taxon>Pseudomonadota</taxon>
        <taxon>Alphaproteobacteria</taxon>
        <taxon>Sphingomonadales</taxon>
        <taxon>Sphingomonadaceae</taxon>
        <taxon>Sphingomonas</taxon>
    </lineage>
</organism>
<accession>A0A9X1QLN0</accession>
<dbReference type="RefSeq" id="WP_235066777.1">
    <property type="nucleotide sequence ID" value="NZ_JAKFGM010000001.1"/>
</dbReference>
<keyword evidence="4 6" id="KW-0378">Hydrolase</keyword>
<dbReference type="InterPro" id="IPR050127">
    <property type="entry name" value="Serine_Proteases_S1"/>
</dbReference>
<dbReference type="SMART" id="SM00020">
    <property type="entry name" value="Tryp_SPc"/>
    <property type="match status" value="1"/>
</dbReference>
<reference evidence="8" key="1">
    <citation type="submission" date="2022-01" db="EMBL/GenBank/DDBJ databases">
        <authorList>
            <person name="Jo J.-H."/>
            <person name="Im W.-T."/>
        </authorList>
    </citation>
    <scope>NUCLEOTIDE SEQUENCE</scope>
    <source>
        <strain evidence="8">G124</strain>
    </source>
</reference>
<feature type="domain" description="Peptidase S1" evidence="7">
    <location>
        <begin position="12"/>
        <end position="267"/>
    </location>
</feature>
<dbReference type="PANTHER" id="PTHR24264">
    <property type="entry name" value="TRYPSIN-RELATED"/>
    <property type="match status" value="1"/>
</dbReference>
<dbReference type="GO" id="GO:0004252">
    <property type="term" value="F:serine-type endopeptidase activity"/>
    <property type="evidence" value="ECO:0007669"/>
    <property type="project" value="InterPro"/>
</dbReference>
<dbReference type="CDD" id="cd00190">
    <property type="entry name" value="Tryp_SPc"/>
    <property type="match status" value="1"/>
</dbReference>
<dbReference type="PANTHER" id="PTHR24264:SF65">
    <property type="entry name" value="SRCR DOMAIN-CONTAINING PROTEIN"/>
    <property type="match status" value="1"/>
</dbReference>
<keyword evidence="5" id="KW-1015">Disulfide bond</keyword>
<comment type="subcellular location">
    <subcellularLocation>
        <location evidence="1">Secreted</location>
    </subcellularLocation>
</comment>
<dbReference type="GO" id="GO:0006508">
    <property type="term" value="P:proteolysis"/>
    <property type="evidence" value="ECO:0007669"/>
    <property type="project" value="UniProtKB-KW"/>
</dbReference>
<evidence type="ECO:0000256" key="6">
    <source>
        <dbReference type="RuleBase" id="RU363034"/>
    </source>
</evidence>
<dbReference type="InterPro" id="IPR001314">
    <property type="entry name" value="Peptidase_S1A"/>
</dbReference>
<evidence type="ECO:0000313" key="8">
    <source>
        <dbReference type="EMBL" id="MCF2514307.1"/>
    </source>
</evidence>
<evidence type="ECO:0000259" key="7">
    <source>
        <dbReference type="PROSITE" id="PS50240"/>
    </source>
</evidence>
<dbReference type="InterPro" id="IPR009003">
    <property type="entry name" value="Peptidase_S1_PA"/>
</dbReference>
<evidence type="ECO:0000313" key="9">
    <source>
        <dbReference type="Proteomes" id="UP001139410"/>
    </source>
</evidence>
<sequence length="276" mass="29521">MRTISIAILLAVLAAPAESKRRPESALAHGAPWQAEIYTPNQDWTAEDREGGKVQWELAHKCGGSLIALDWVLTAAHCINKKRIENGYRVRLGAQDLREEGGVTYRIDRMIRHARYDDKSKVNDIALVHLAADGQTDKSKGGRISTIKLYNGPELGVGVAVSVVGWGQTGAGPSGRYSGELLEVGLKTMPCEPALGGTTTGDMLCAGARGKDACKGDSGGPLVKSWGEPMLVGIVSWGKGCAQAGKPGVYVRIDQSHYVDWIRRAMAADPSIDSLD</sequence>
<evidence type="ECO:0000256" key="5">
    <source>
        <dbReference type="ARBA" id="ARBA00023157"/>
    </source>
</evidence>
<dbReference type="InterPro" id="IPR018114">
    <property type="entry name" value="TRYPSIN_HIS"/>
</dbReference>
<evidence type="ECO:0000256" key="3">
    <source>
        <dbReference type="ARBA" id="ARBA00022670"/>
    </source>
</evidence>
<proteinExistence type="predicted"/>
<dbReference type="Proteomes" id="UP001139410">
    <property type="component" value="Unassembled WGS sequence"/>
</dbReference>
<name>A0A9X1QLN0_9SPHN</name>
<dbReference type="AlphaFoldDB" id="A0A9X1QLN0"/>
<dbReference type="PRINTS" id="PR00722">
    <property type="entry name" value="CHYMOTRYPSIN"/>
</dbReference>
<dbReference type="FunFam" id="2.40.10.10:FF:000068">
    <property type="entry name" value="transmembrane protease serine 2"/>
    <property type="match status" value="1"/>
</dbReference>
<dbReference type="EMBL" id="JAKFGM010000001">
    <property type="protein sequence ID" value="MCF2514307.1"/>
    <property type="molecule type" value="Genomic_DNA"/>
</dbReference>
<dbReference type="PROSITE" id="PS00134">
    <property type="entry name" value="TRYPSIN_HIS"/>
    <property type="match status" value="1"/>
</dbReference>
<dbReference type="PROSITE" id="PS00135">
    <property type="entry name" value="TRYPSIN_SER"/>
    <property type="match status" value="1"/>
</dbReference>
<dbReference type="Pfam" id="PF00089">
    <property type="entry name" value="Trypsin"/>
    <property type="match status" value="1"/>
</dbReference>
<keyword evidence="2" id="KW-0964">Secreted</keyword>
<evidence type="ECO:0000256" key="4">
    <source>
        <dbReference type="ARBA" id="ARBA00022801"/>
    </source>
</evidence>
<dbReference type="PROSITE" id="PS50240">
    <property type="entry name" value="TRYPSIN_DOM"/>
    <property type="match status" value="1"/>
</dbReference>
<comment type="caution">
    <text evidence="8">The sequence shown here is derived from an EMBL/GenBank/DDBJ whole genome shotgun (WGS) entry which is preliminary data.</text>
</comment>
<gene>
    <name evidence="8" type="ORF">LVY65_04405</name>
</gene>
<dbReference type="InterPro" id="IPR001254">
    <property type="entry name" value="Trypsin_dom"/>
</dbReference>
<dbReference type="InterPro" id="IPR033116">
    <property type="entry name" value="TRYPSIN_SER"/>
</dbReference>
<evidence type="ECO:0000256" key="1">
    <source>
        <dbReference type="ARBA" id="ARBA00004613"/>
    </source>
</evidence>
<dbReference type="Gene3D" id="2.40.10.10">
    <property type="entry name" value="Trypsin-like serine proteases"/>
    <property type="match status" value="1"/>
</dbReference>
<evidence type="ECO:0000256" key="2">
    <source>
        <dbReference type="ARBA" id="ARBA00022525"/>
    </source>
</evidence>
<dbReference type="SUPFAM" id="SSF50494">
    <property type="entry name" value="Trypsin-like serine proteases"/>
    <property type="match status" value="1"/>
</dbReference>
<protein>
    <submittedName>
        <fullName evidence="8">Serine protease</fullName>
    </submittedName>
</protein>
<keyword evidence="6" id="KW-0720">Serine protease</keyword>